<dbReference type="Gene3D" id="3.40.50.300">
    <property type="entry name" value="P-loop containing nucleotide triphosphate hydrolases"/>
    <property type="match status" value="1"/>
</dbReference>
<dbReference type="Pfam" id="PF07728">
    <property type="entry name" value="AAA_5"/>
    <property type="match status" value="1"/>
</dbReference>
<proteinExistence type="predicted"/>
<feature type="domain" description="ATPase dynein-related AAA" evidence="1">
    <location>
        <begin position="356"/>
        <end position="467"/>
    </location>
</feature>
<dbReference type="KEGG" id="nft:FBF37_01010"/>
<dbReference type="GO" id="GO:0016887">
    <property type="term" value="F:ATP hydrolysis activity"/>
    <property type="evidence" value="ECO:0007669"/>
    <property type="project" value="InterPro"/>
</dbReference>
<dbReference type="PANTHER" id="PTHR42759:SF1">
    <property type="entry name" value="MAGNESIUM-CHELATASE SUBUNIT CHLD"/>
    <property type="match status" value="1"/>
</dbReference>
<organism evidence="2 3">
    <name type="scientific">Candidatus Nanosynbacter featherlites</name>
    <dbReference type="NCBI Taxonomy" id="2572088"/>
    <lineage>
        <taxon>Bacteria</taxon>
        <taxon>Candidatus Saccharimonadota</taxon>
        <taxon>Candidatus Saccharimonadia</taxon>
        <taxon>Candidatus Nanosynbacterales</taxon>
        <taxon>Candidatus Nanosynbacteraceae</taxon>
        <taxon>Candidatus Nanosynbacter</taxon>
    </lineage>
</organism>
<gene>
    <name evidence="2" type="ORF">FBF37_01010</name>
</gene>
<dbReference type="SUPFAM" id="SSF52540">
    <property type="entry name" value="P-loop containing nucleoside triphosphate hydrolases"/>
    <property type="match status" value="1"/>
</dbReference>
<evidence type="ECO:0000313" key="2">
    <source>
        <dbReference type="EMBL" id="QCT42052.1"/>
    </source>
</evidence>
<dbReference type="InterPro" id="IPR050764">
    <property type="entry name" value="CbbQ/NirQ/NorQ/GpvN"/>
</dbReference>
<sequence>MHTAETKSTPTELYFEPSVLETYYAPDAADRTVEGVVELMTGLRESMQAVRSDWRTVVTGDRQLLEQLAAPHVERINVSRRKDHPEEPDIAVSEISENFLLGLAEPDWEGQMPRDTSEEELQRWEGFKDEHPDVADNLEDWYMYHAKLHELRKDAVLMKEFDEEYRGEQMAATRAAAEFLRAQDRKDEISRRMASLRAKAVRMERPLTAGERRKITAWQKQLSEVDDNIDIPANSSKEKFLEEITRLQVREWKRQLDGGLLMTEQMQTIIDETLPAITRGEPTLFVGETGGAKTAMAEYMVQTYFGVNPEFVSAYGDVNSYQLMGKQELKAEGGKMEWDQIFQEFKDRGIDWDKLSDETRAQLVVQGMQMINLPGSTESVWVPGPVVRAMEGGRPLILDEINAMPPELLKRLNKIMQLRPGDRFTVQEDSGKIVEVQPGFCIIATANEKSKRYKGVDDLSVEFQNRFGANINRVRYPDYDKGYDEYPRENAQLAMATVATKRGELPPDIDEGDFENFVRAARLSQQIFSGTNGEGYNQFIDTEKMVDDRPGLEETVLAPRTMVDILHKVAGSYGTVSLKRACQTFLDGIKNPNDRQVMHHILEYHDLLPEEMLGDERI</sequence>
<dbReference type="AlphaFoldDB" id="A0A4P9A2Q6"/>
<dbReference type="RefSeq" id="WP_138078628.1">
    <property type="nucleotide sequence ID" value="NZ_CP040004.1"/>
</dbReference>
<dbReference type="InterPro" id="IPR011704">
    <property type="entry name" value="ATPase_dyneun-rel_AAA"/>
</dbReference>
<accession>A0A4P9A2Q6</accession>
<reference evidence="2 3" key="1">
    <citation type="submission" date="2019-04" db="EMBL/GenBank/DDBJ databases">
        <title>Saccharibacteria TM7 genomes.</title>
        <authorList>
            <person name="Bor B."/>
            <person name="He X."/>
            <person name="Chen T."/>
            <person name="Dewhirst F.E."/>
        </authorList>
    </citation>
    <scope>NUCLEOTIDE SEQUENCE [LARGE SCALE GENOMIC DNA]</scope>
    <source>
        <strain evidence="2 3">BB001</strain>
    </source>
</reference>
<name>A0A4P9A2Q6_9BACT</name>
<evidence type="ECO:0000259" key="1">
    <source>
        <dbReference type="Pfam" id="PF07728"/>
    </source>
</evidence>
<evidence type="ECO:0000313" key="3">
    <source>
        <dbReference type="Proteomes" id="UP000310639"/>
    </source>
</evidence>
<dbReference type="GO" id="GO:0005524">
    <property type="term" value="F:ATP binding"/>
    <property type="evidence" value="ECO:0007669"/>
    <property type="project" value="InterPro"/>
</dbReference>
<keyword evidence="3" id="KW-1185">Reference proteome</keyword>
<dbReference type="PANTHER" id="PTHR42759">
    <property type="entry name" value="MOXR FAMILY PROTEIN"/>
    <property type="match status" value="1"/>
</dbReference>
<dbReference type="OrthoDB" id="9781481at2"/>
<dbReference type="EMBL" id="CP040004">
    <property type="protein sequence ID" value="QCT42052.1"/>
    <property type="molecule type" value="Genomic_DNA"/>
</dbReference>
<dbReference type="Proteomes" id="UP000310639">
    <property type="component" value="Chromosome"/>
</dbReference>
<dbReference type="InterPro" id="IPR027417">
    <property type="entry name" value="P-loop_NTPase"/>
</dbReference>
<protein>
    <recommendedName>
        <fullName evidence="1">ATPase dynein-related AAA domain-containing protein</fullName>
    </recommendedName>
</protein>